<dbReference type="AlphaFoldDB" id="A0A2L1ZQW8"/>
<evidence type="ECO:0000256" key="8">
    <source>
        <dbReference type="ARBA" id="ARBA00031776"/>
    </source>
</evidence>
<evidence type="ECO:0000259" key="10">
    <source>
        <dbReference type="SMART" id="SM00662"/>
    </source>
</evidence>
<keyword evidence="11" id="KW-0934">Plastid</keyword>
<dbReference type="RefSeq" id="YP_009470830.1">
    <property type="nucleotide sequence ID" value="NC_037227.1"/>
</dbReference>
<keyword evidence="4" id="KW-0240">DNA-directed RNA polymerase</keyword>
<dbReference type="EMBL" id="MF460828">
    <property type="protein sequence ID" value="AVF97356.1"/>
    <property type="molecule type" value="Genomic_DNA"/>
</dbReference>
<dbReference type="GeneID" id="36271669"/>
<dbReference type="Pfam" id="PF01193">
    <property type="entry name" value="RNA_pol_L"/>
    <property type="match status" value="1"/>
</dbReference>
<dbReference type="InterPro" id="IPR011263">
    <property type="entry name" value="DNA-dir_RNA_pol_RpoA/D/Rpb3"/>
</dbReference>
<keyword evidence="7" id="KW-0804">Transcription</keyword>
<dbReference type="EC" id="2.7.7.6" evidence="3"/>
<dbReference type="InterPro" id="IPR011262">
    <property type="entry name" value="DNA-dir_RNA_pol_insert"/>
</dbReference>
<evidence type="ECO:0000256" key="2">
    <source>
        <dbReference type="ARBA" id="ARBA00007123"/>
    </source>
</evidence>
<sequence>MTHDEFFLPDGDIRWKCLELREDSARLHYGRFLLAPLLEGQADLIGIATRKTLLQELEGTCITCAKFLDVPHQYFTIDGVEESVYDIVMNLKKVVFRSNQLSGNVPRFLTGYFRARGPGPATARSIVVNPAHVEVINKNEHIATLKQPMQLFIELEIERNRAYGRKITYTFREGCYPIDASFSPVLNVNHSIHTYYSPMNERKEVLFLEIWTNGSFTPVEALGMASQKLVKLFGFPLRIDEDKEEEEESGHKVTIKDLTLEDRWEILRRRQKKTKLAVESIYIDQLQLSSKVYDCLKKAEIYKLSQLLNKGYKDLMNMKMEYFGIEDAKEIILAVEKYFKIFDRNSDFF</sequence>
<comment type="catalytic activity">
    <reaction evidence="9">
        <text>RNA(n) + a ribonucleoside 5'-triphosphate = RNA(n+1) + diphosphate</text>
        <dbReference type="Rhea" id="RHEA:21248"/>
        <dbReference type="Rhea" id="RHEA-COMP:14527"/>
        <dbReference type="Rhea" id="RHEA-COMP:17342"/>
        <dbReference type="ChEBI" id="CHEBI:33019"/>
        <dbReference type="ChEBI" id="CHEBI:61557"/>
        <dbReference type="ChEBI" id="CHEBI:140395"/>
        <dbReference type="EC" id="2.7.7.6"/>
    </reaction>
</comment>
<dbReference type="Gene3D" id="3.30.1360.10">
    <property type="entry name" value="RNA polymerase, RBP11-like subunit"/>
    <property type="match status" value="1"/>
</dbReference>
<feature type="domain" description="DNA-directed RNA polymerase RpoA/D/Rpb3-type" evidence="10">
    <location>
        <begin position="29"/>
        <end position="239"/>
    </location>
</feature>
<dbReference type="SUPFAM" id="SSF56553">
    <property type="entry name" value="Insert subdomain of RNA polymerase alpha subunit"/>
    <property type="match status" value="1"/>
</dbReference>
<evidence type="ECO:0000256" key="4">
    <source>
        <dbReference type="ARBA" id="ARBA00022478"/>
    </source>
</evidence>
<dbReference type="Gene3D" id="1.10.150.20">
    <property type="entry name" value="5' to 3' exonuclease, C-terminal subdomain"/>
    <property type="match status" value="1"/>
</dbReference>
<name>A0A2L1ZQW8_9LAMI</name>
<geneLocation type="chloroplast" evidence="11"/>
<gene>
    <name evidence="11" type="primary">rpoA</name>
</gene>
<evidence type="ECO:0000256" key="1">
    <source>
        <dbReference type="ARBA" id="ARBA00004026"/>
    </source>
</evidence>
<dbReference type="Gene3D" id="2.170.120.12">
    <property type="entry name" value="DNA-directed RNA polymerase, insert domain"/>
    <property type="match status" value="1"/>
</dbReference>
<dbReference type="GO" id="GO:0003899">
    <property type="term" value="F:DNA-directed RNA polymerase activity"/>
    <property type="evidence" value="ECO:0007669"/>
    <property type="project" value="UniProtKB-EC"/>
</dbReference>
<dbReference type="CDD" id="cd06928">
    <property type="entry name" value="RNAP_alpha_NTD"/>
    <property type="match status" value="1"/>
</dbReference>
<keyword evidence="11" id="KW-0150">Chloroplast</keyword>
<protein>
    <recommendedName>
        <fullName evidence="3">DNA-directed RNA polymerase</fullName>
        <ecNumber evidence="3">2.7.7.6</ecNumber>
    </recommendedName>
    <alternativeName>
        <fullName evidence="8">Plastid-encoded RNA polymerase subunit alpha</fullName>
    </alternativeName>
</protein>
<dbReference type="RefSeq" id="YP_009470787.1">
    <property type="nucleotide sequence ID" value="NC_037227.1"/>
</dbReference>
<keyword evidence="6" id="KW-0548">Nucleotidyltransferase</keyword>
<dbReference type="InterPro" id="IPR011260">
    <property type="entry name" value="RNAP_asu_C"/>
</dbReference>
<reference evidence="11" key="1">
    <citation type="journal article" date="2017" name="Am. J. Bot.">
        <title>Complete chloroplast genome sequences contribute to plant species delimitation: A case study of the Anemopaegma species complex.</title>
        <authorList>
            <person name="Firetti F."/>
            <person name="Zuntini A.R."/>
            <person name="Gaiarsa J.W."/>
            <person name="Oliveira R.S."/>
            <person name="Lohmann L.G."/>
            <person name="Van Sluys M.-A."/>
        </authorList>
    </citation>
    <scope>NUCLEOTIDE SEQUENCE</scope>
</reference>
<accession>A0A2L1ZQW8</accession>
<dbReference type="GeneID" id="36271602"/>
<evidence type="ECO:0000256" key="3">
    <source>
        <dbReference type="ARBA" id="ARBA00012418"/>
    </source>
</evidence>
<dbReference type="SMART" id="SM00662">
    <property type="entry name" value="RPOLD"/>
    <property type="match status" value="1"/>
</dbReference>
<dbReference type="InterPro" id="IPR036603">
    <property type="entry name" value="RBP11-like"/>
</dbReference>
<evidence type="ECO:0000256" key="5">
    <source>
        <dbReference type="ARBA" id="ARBA00022679"/>
    </source>
</evidence>
<dbReference type="SUPFAM" id="SSF55257">
    <property type="entry name" value="RBP11-like subunits of RNA polymerase"/>
    <property type="match status" value="1"/>
</dbReference>
<evidence type="ECO:0000256" key="6">
    <source>
        <dbReference type="ARBA" id="ARBA00022695"/>
    </source>
</evidence>
<dbReference type="Pfam" id="PF01000">
    <property type="entry name" value="RNA_pol_A_bac"/>
    <property type="match status" value="1"/>
</dbReference>
<comment type="function">
    <text evidence="1">DNA-dependent RNA polymerase catalyzes the transcription of DNA into RNA using the four ribonucleoside triphosphates as substrates.</text>
</comment>
<dbReference type="Pfam" id="PF03118">
    <property type="entry name" value="RNA_pol_A_CTD"/>
    <property type="match status" value="1"/>
</dbReference>
<dbReference type="InterPro" id="IPR036643">
    <property type="entry name" value="RNApol_insert_sf"/>
</dbReference>
<dbReference type="GO" id="GO:0003677">
    <property type="term" value="F:DNA binding"/>
    <property type="evidence" value="ECO:0007669"/>
    <property type="project" value="InterPro"/>
</dbReference>
<proteinExistence type="inferred from homology"/>
<keyword evidence="5" id="KW-0808">Transferase</keyword>
<comment type="similarity">
    <text evidence="2">Belongs to the RNA polymerase alpha chain family.</text>
</comment>
<dbReference type="EMBL" id="MF460828">
    <property type="protein sequence ID" value="AVF97313.1"/>
    <property type="molecule type" value="Genomic_DNA"/>
</dbReference>
<evidence type="ECO:0000256" key="9">
    <source>
        <dbReference type="ARBA" id="ARBA00048552"/>
    </source>
</evidence>
<dbReference type="GO" id="GO:0046983">
    <property type="term" value="F:protein dimerization activity"/>
    <property type="evidence" value="ECO:0007669"/>
    <property type="project" value="InterPro"/>
</dbReference>
<evidence type="ECO:0000256" key="7">
    <source>
        <dbReference type="ARBA" id="ARBA00023163"/>
    </source>
</evidence>
<organism evidence="11">
    <name type="scientific">Anemopaegma album</name>
    <dbReference type="NCBI Taxonomy" id="2029656"/>
    <lineage>
        <taxon>Eukaryota</taxon>
        <taxon>Viridiplantae</taxon>
        <taxon>Streptophyta</taxon>
        <taxon>Embryophyta</taxon>
        <taxon>Tracheophyta</taxon>
        <taxon>Spermatophyta</taxon>
        <taxon>Magnoliopsida</taxon>
        <taxon>eudicotyledons</taxon>
        <taxon>Gunneridae</taxon>
        <taxon>Pentapetalae</taxon>
        <taxon>asterids</taxon>
        <taxon>lamiids</taxon>
        <taxon>Lamiales</taxon>
        <taxon>Bignoniaceae</taxon>
        <taxon>Bignonieae</taxon>
        <taxon>Anemopaegma</taxon>
    </lineage>
</organism>
<dbReference type="GO" id="GO:0000428">
    <property type="term" value="C:DNA-directed RNA polymerase complex"/>
    <property type="evidence" value="ECO:0007669"/>
    <property type="project" value="UniProtKB-KW"/>
</dbReference>
<dbReference type="GO" id="GO:0005737">
    <property type="term" value="C:cytoplasm"/>
    <property type="evidence" value="ECO:0007669"/>
    <property type="project" value="UniProtKB-ARBA"/>
</dbReference>
<dbReference type="SUPFAM" id="SSF47789">
    <property type="entry name" value="C-terminal domain of RNA polymerase alpha subunit"/>
    <property type="match status" value="1"/>
</dbReference>
<evidence type="ECO:0000313" key="11">
    <source>
        <dbReference type="EMBL" id="AVF97356.1"/>
    </source>
</evidence>
<dbReference type="GO" id="GO:0006351">
    <property type="term" value="P:DNA-templated transcription"/>
    <property type="evidence" value="ECO:0007669"/>
    <property type="project" value="InterPro"/>
</dbReference>